<sequence length="136" mass="15004">MSPVKGGGGMRINEDGTRTFIEDDDSESDDGHHHPHHRQGSAGSSQQGFHDGWDDDEDWDADPEAEGDEDVTIRQSIDVRSSGEDNRPEGPFGMGRVSEEMEPWAVDARRSVEKAKKPAKGILKGAPVFLSKVVWY</sequence>
<organism evidence="2 3">
    <name type="scientific">Agrocybe chaxingu</name>
    <dbReference type="NCBI Taxonomy" id="84603"/>
    <lineage>
        <taxon>Eukaryota</taxon>
        <taxon>Fungi</taxon>
        <taxon>Dikarya</taxon>
        <taxon>Basidiomycota</taxon>
        <taxon>Agaricomycotina</taxon>
        <taxon>Agaricomycetes</taxon>
        <taxon>Agaricomycetidae</taxon>
        <taxon>Agaricales</taxon>
        <taxon>Agaricineae</taxon>
        <taxon>Strophariaceae</taxon>
        <taxon>Agrocybe</taxon>
    </lineage>
</organism>
<dbReference type="OrthoDB" id="5563016at2759"/>
<dbReference type="AlphaFoldDB" id="A0A9W8MQ96"/>
<comment type="caution">
    <text evidence="2">The sequence shown here is derived from an EMBL/GenBank/DDBJ whole genome shotgun (WGS) entry which is preliminary data.</text>
</comment>
<evidence type="ECO:0000256" key="1">
    <source>
        <dbReference type="SAM" id="MobiDB-lite"/>
    </source>
</evidence>
<dbReference type="EMBL" id="JANKHO010004199">
    <property type="protein sequence ID" value="KAJ3478176.1"/>
    <property type="molecule type" value="Genomic_DNA"/>
</dbReference>
<feature type="compositionally biased region" description="Basic and acidic residues" evidence="1">
    <location>
        <begin position="12"/>
        <end position="21"/>
    </location>
</feature>
<feature type="compositionally biased region" description="Gly residues" evidence="1">
    <location>
        <begin position="1"/>
        <end position="10"/>
    </location>
</feature>
<accession>A0A9W8MQ96</accession>
<evidence type="ECO:0000313" key="3">
    <source>
        <dbReference type="Proteomes" id="UP001148786"/>
    </source>
</evidence>
<keyword evidence="3" id="KW-1185">Reference proteome</keyword>
<protein>
    <submittedName>
        <fullName evidence="2">Uncharacterized protein</fullName>
    </submittedName>
</protein>
<reference evidence="2" key="1">
    <citation type="submission" date="2022-07" db="EMBL/GenBank/DDBJ databases">
        <title>Genome Sequence of Agrocybe chaxingu.</title>
        <authorList>
            <person name="Buettner E."/>
        </authorList>
    </citation>
    <scope>NUCLEOTIDE SEQUENCE</scope>
    <source>
        <strain evidence="2">MP-N11</strain>
    </source>
</reference>
<feature type="region of interest" description="Disordered" evidence="1">
    <location>
        <begin position="1"/>
        <end position="100"/>
    </location>
</feature>
<name>A0A9W8MQ96_9AGAR</name>
<dbReference type="Proteomes" id="UP001148786">
    <property type="component" value="Unassembled WGS sequence"/>
</dbReference>
<gene>
    <name evidence="2" type="ORF">NLJ89_g12386</name>
</gene>
<proteinExistence type="predicted"/>
<evidence type="ECO:0000313" key="2">
    <source>
        <dbReference type="EMBL" id="KAJ3478176.1"/>
    </source>
</evidence>
<feature type="compositionally biased region" description="Acidic residues" evidence="1">
    <location>
        <begin position="53"/>
        <end position="70"/>
    </location>
</feature>